<dbReference type="InterPro" id="IPR052700">
    <property type="entry name" value="Carb_kinase_PfkB-like"/>
</dbReference>
<dbReference type="SUPFAM" id="SSF53613">
    <property type="entry name" value="Ribokinase-like"/>
    <property type="match status" value="1"/>
</dbReference>
<dbReference type="Pfam" id="PF00294">
    <property type="entry name" value="PfkB"/>
    <property type="match status" value="1"/>
</dbReference>
<evidence type="ECO:0000313" key="5">
    <source>
        <dbReference type="EMBL" id="WCT78832.1"/>
    </source>
</evidence>
<dbReference type="PANTHER" id="PTHR43320:SF2">
    <property type="entry name" value="2-DEHYDRO-3-DEOXYGLUCONOKINASE_2-DEHYDRO-3-DEOXYGALACTONOKINASE"/>
    <property type="match status" value="1"/>
</dbReference>
<dbReference type="Proteomes" id="UP001218231">
    <property type="component" value="Chromosome"/>
</dbReference>
<accession>A0ABY7TZX7</accession>
<dbReference type="InterPro" id="IPR029056">
    <property type="entry name" value="Ribokinase-like"/>
</dbReference>
<evidence type="ECO:0000313" key="6">
    <source>
        <dbReference type="Proteomes" id="UP001218231"/>
    </source>
</evidence>
<evidence type="ECO:0000259" key="4">
    <source>
        <dbReference type="Pfam" id="PF00294"/>
    </source>
</evidence>
<dbReference type="Gene3D" id="3.40.1190.20">
    <property type="match status" value="1"/>
</dbReference>
<evidence type="ECO:0000256" key="3">
    <source>
        <dbReference type="ARBA" id="ARBA00022777"/>
    </source>
</evidence>
<evidence type="ECO:0000256" key="2">
    <source>
        <dbReference type="ARBA" id="ARBA00022679"/>
    </source>
</evidence>
<sequence length="340" mass="36135">MTKARSGPVVCFGEVMLRFATPAGRVIADAQSLDLTIGGAEANVGVALVAMGHQARFVSKVPANALGDKARAALAGAGVDVAHFVRGDGRMGLYFLEVGGSLRPSAITYDRAGSAFATARPEEFDFAAALDGASLFHISGITAALGPGGVDLARAGIKAARAAGVPVSFDCNFRERLWAAWDSNPREILLELLAEATIMFGNHRDMTLLLQKPFSGDGAERRREAVEAAFATFPNLQVMASTARHPITQTHHRLSARVDLREDRHQTPEIEITDIIDRVGSGDAFAAGVLTGWLEGGDAKKMAQLGLAMNALKHSLHGDWLRLPRAEIEGFTGNSGDVRR</sequence>
<dbReference type="EMBL" id="CP117417">
    <property type="protein sequence ID" value="WCT78832.1"/>
    <property type="molecule type" value="Genomic_DNA"/>
</dbReference>
<dbReference type="CDD" id="cd01166">
    <property type="entry name" value="KdgK"/>
    <property type="match status" value="1"/>
</dbReference>
<keyword evidence="6" id="KW-1185">Reference proteome</keyword>
<organism evidence="5 6">
    <name type="scientific">Novosphingobium humi</name>
    <dbReference type="NCBI Taxonomy" id="2282397"/>
    <lineage>
        <taxon>Bacteria</taxon>
        <taxon>Pseudomonadati</taxon>
        <taxon>Pseudomonadota</taxon>
        <taxon>Alphaproteobacteria</taxon>
        <taxon>Sphingomonadales</taxon>
        <taxon>Sphingomonadaceae</taxon>
        <taxon>Novosphingobium</taxon>
    </lineage>
</organism>
<dbReference type="GO" id="GO:0016301">
    <property type="term" value="F:kinase activity"/>
    <property type="evidence" value="ECO:0007669"/>
    <property type="project" value="UniProtKB-KW"/>
</dbReference>
<dbReference type="PANTHER" id="PTHR43320">
    <property type="entry name" value="SUGAR KINASE"/>
    <property type="match status" value="1"/>
</dbReference>
<name>A0ABY7TZX7_9SPHN</name>
<comment type="similarity">
    <text evidence="1">Belongs to the carbohydrate kinase PfkB family.</text>
</comment>
<proteinExistence type="inferred from homology"/>
<keyword evidence="3 5" id="KW-0418">Kinase</keyword>
<dbReference type="RefSeq" id="WP_273619132.1">
    <property type="nucleotide sequence ID" value="NZ_CP117417.1"/>
</dbReference>
<feature type="domain" description="Carbohydrate kinase PfkB" evidence="4">
    <location>
        <begin position="9"/>
        <end position="313"/>
    </location>
</feature>
<keyword evidence="2" id="KW-0808">Transferase</keyword>
<evidence type="ECO:0000256" key="1">
    <source>
        <dbReference type="ARBA" id="ARBA00010688"/>
    </source>
</evidence>
<reference evidence="5 6" key="1">
    <citation type="submission" date="2023-02" db="EMBL/GenBank/DDBJ databases">
        <title>Genome sequence of Novosphingobium humi KACC 19094.</title>
        <authorList>
            <person name="Kim S."/>
            <person name="Heo J."/>
            <person name="Kwon S.-W."/>
        </authorList>
    </citation>
    <scope>NUCLEOTIDE SEQUENCE [LARGE SCALE GENOMIC DNA]</scope>
    <source>
        <strain evidence="5 6">KACC 19094</strain>
    </source>
</reference>
<dbReference type="InterPro" id="IPR011611">
    <property type="entry name" value="PfkB_dom"/>
</dbReference>
<protein>
    <submittedName>
        <fullName evidence="5">Sugar kinase</fullName>
    </submittedName>
</protein>
<gene>
    <name evidence="5" type="ORF">PQ457_07675</name>
</gene>